<protein>
    <submittedName>
        <fullName evidence="5">Peptidase C69</fullName>
    </submittedName>
</protein>
<dbReference type="NCBIfam" id="NF008268">
    <property type="entry name" value="PRK11040.1"/>
    <property type="match status" value="1"/>
</dbReference>
<feature type="domain" description="Metalloprotease TldD/E N-terminal" evidence="2">
    <location>
        <begin position="41"/>
        <end position="105"/>
    </location>
</feature>
<evidence type="ECO:0000256" key="1">
    <source>
        <dbReference type="ARBA" id="ARBA00005836"/>
    </source>
</evidence>
<accession>A0A1B4V3V3</accession>
<dbReference type="GO" id="GO:0006508">
    <property type="term" value="P:proteolysis"/>
    <property type="evidence" value="ECO:0007669"/>
    <property type="project" value="InterPro"/>
</dbReference>
<dbReference type="InterPro" id="IPR045569">
    <property type="entry name" value="Metalloprtase-TldD/E_C"/>
</dbReference>
<dbReference type="GO" id="GO:0005829">
    <property type="term" value="C:cytosol"/>
    <property type="evidence" value="ECO:0007669"/>
    <property type="project" value="TreeGrafter"/>
</dbReference>
<keyword evidence="6" id="KW-1185">Reference proteome</keyword>
<dbReference type="InterPro" id="IPR047657">
    <property type="entry name" value="PmbA"/>
</dbReference>
<evidence type="ECO:0000313" key="5">
    <source>
        <dbReference type="EMBL" id="BAU47192.1"/>
    </source>
</evidence>
<dbReference type="KEGG" id="sva:SVA_0613"/>
<reference evidence="5 6" key="1">
    <citation type="submission" date="2015-08" db="EMBL/GenBank/DDBJ databases">
        <title>Complete genome sequence of Sulfurifustis variabilis.</title>
        <authorList>
            <person name="Miura A."/>
            <person name="Kojima H."/>
            <person name="Fukui M."/>
        </authorList>
    </citation>
    <scope>NUCLEOTIDE SEQUENCE [LARGE SCALE GENOMIC DNA]</scope>
    <source>
        <strain evidence="6">skN76</strain>
    </source>
</reference>
<dbReference type="RefSeq" id="WP_096458606.1">
    <property type="nucleotide sequence ID" value="NZ_AP014936.1"/>
</dbReference>
<evidence type="ECO:0000259" key="2">
    <source>
        <dbReference type="Pfam" id="PF01523"/>
    </source>
</evidence>
<proteinExistence type="inferred from homology"/>
<dbReference type="GO" id="GO:0008237">
    <property type="term" value="F:metallopeptidase activity"/>
    <property type="evidence" value="ECO:0007669"/>
    <property type="project" value="InterPro"/>
</dbReference>
<dbReference type="InterPro" id="IPR035068">
    <property type="entry name" value="TldD/PmbA_N"/>
</dbReference>
<dbReference type="PANTHER" id="PTHR43421">
    <property type="entry name" value="METALLOPROTEASE PMBA"/>
    <property type="match status" value="1"/>
</dbReference>
<feature type="domain" description="Metalloprotease TldD/E C-terminal" evidence="3">
    <location>
        <begin position="246"/>
        <end position="454"/>
    </location>
</feature>
<feature type="domain" description="Metalloprotease TldD/E central" evidence="4">
    <location>
        <begin position="133"/>
        <end position="239"/>
    </location>
</feature>
<dbReference type="InterPro" id="IPR002510">
    <property type="entry name" value="Metalloprtase-TldD/E_N"/>
</dbReference>
<evidence type="ECO:0000313" key="6">
    <source>
        <dbReference type="Proteomes" id="UP000218899"/>
    </source>
</evidence>
<dbReference type="SUPFAM" id="SSF111283">
    <property type="entry name" value="Putative modulator of DNA gyrase, PmbA/TldD"/>
    <property type="match status" value="1"/>
</dbReference>
<dbReference type="InterPro" id="IPR036059">
    <property type="entry name" value="TldD/PmbA_sf"/>
</dbReference>
<dbReference type="EMBL" id="AP014936">
    <property type="protein sequence ID" value="BAU47192.1"/>
    <property type="molecule type" value="Genomic_DNA"/>
</dbReference>
<organism evidence="5 6">
    <name type="scientific">Sulfurifustis variabilis</name>
    <dbReference type="NCBI Taxonomy" id="1675686"/>
    <lineage>
        <taxon>Bacteria</taxon>
        <taxon>Pseudomonadati</taxon>
        <taxon>Pseudomonadota</taxon>
        <taxon>Gammaproteobacteria</taxon>
        <taxon>Acidiferrobacterales</taxon>
        <taxon>Acidiferrobacteraceae</taxon>
        <taxon>Sulfurifustis</taxon>
    </lineage>
</organism>
<name>A0A1B4V3V3_9GAMM</name>
<dbReference type="Pfam" id="PF01523">
    <property type="entry name" value="PmbA_TldD_1st"/>
    <property type="match status" value="1"/>
</dbReference>
<dbReference type="OrthoDB" id="9803618at2"/>
<dbReference type="Proteomes" id="UP000218899">
    <property type="component" value="Chromosome"/>
</dbReference>
<evidence type="ECO:0000259" key="3">
    <source>
        <dbReference type="Pfam" id="PF19289"/>
    </source>
</evidence>
<sequence>MIGTAPARTDVPVFDAATRERLVDVAQIALEEARRQGVTAAEAGVNVSQGLSVNVRMGEVETLEHTRDKGLGVTVYFGRRTGSASTTDLSPAAVRDTVRAACAIARFTAEDDCAGLAEPERLARVIPELDLLHPWNLPVDHAIELARGCEDVARRLDARITNSEGASLSTHEGLEVYANTQDFMGSIAGTRHSLSAAVIAQDAGGMQRDYWFTVSRRPGELEAPESVGRQAAKRSLDRLGARKLATRRAPVIYEAPSAASLLSHFVGAVRGESLYRGASFLIDHLGKRVFAPHVRIHEQPHLPGALGSTPFDNEGVATGPRDLVKEGVLQGYVLDSYSARKLKMQTTGNAGGVHNLTIDPGPLDRAGLLREMGTGLLVTELIGFGVNLVTGDYSRGAAGFWVENGEIAYPVEEITIAGNLRDMYRGLVAVGNDIDVRGNVRTGSILIENVTIAGS</sequence>
<gene>
    <name evidence="5" type="ORF">SVA_0613</name>
</gene>
<dbReference type="InterPro" id="IPR045570">
    <property type="entry name" value="Metalloprtase-TldD/E_cen_dom"/>
</dbReference>
<dbReference type="Gene3D" id="3.30.2290.10">
    <property type="entry name" value="PmbA/TldD superfamily"/>
    <property type="match status" value="1"/>
</dbReference>
<dbReference type="Pfam" id="PF19289">
    <property type="entry name" value="PmbA_TldD_3rd"/>
    <property type="match status" value="1"/>
</dbReference>
<dbReference type="AlphaFoldDB" id="A0A1B4V3V3"/>
<evidence type="ECO:0000259" key="4">
    <source>
        <dbReference type="Pfam" id="PF19290"/>
    </source>
</evidence>
<dbReference type="PANTHER" id="PTHR43421:SF1">
    <property type="entry name" value="METALLOPROTEASE PMBA"/>
    <property type="match status" value="1"/>
</dbReference>
<dbReference type="Pfam" id="PF19290">
    <property type="entry name" value="PmbA_TldD_2nd"/>
    <property type="match status" value="1"/>
</dbReference>
<comment type="similarity">
    <text evidence="1">Belongs to the peptidase U62 family.</text>
</comment>